<feature type="transmembrane region" description="Helical" evidence="1">
    <location>
        <begin position="34"/>
        <end position="52"/>
    </location>
</feature>
<dbReference type="Pfam" id="PF04945">
    <property type="entry name" value="YHS"/>
    <property type="match status" value="1"/>
</dbReference>
<feature type="transmembrane region" description="Helical" evidence="1">
    <location>
        <begin position="84"/>
        <end position="101"/>
    </location>
</feature>
<feature type="domain" description="YHS" evidence="2">
    <location>
        <begin position="415"/>
        <end position="461"/>
    </location>
</feature>
<dbReference type="InterPro" id="IPR007029">
    <property type="entry name" value="YHS_dom"/>
</dbReference>
<evidence type="ECO:0000256" key="1">
    <source>
        <dbReference type="SAM" id="Phobius"/>
    </source>
</evidence>
<feature type="transmembrane region" description="Helical" evidence="1">
    <location>
        <begin position="255"/>
        <end position="273"/>
    </location>
</feature>
<protein>
    <submittedName>
        <fullName evidence="4">Membrane protein</fullName>
    </submittedName>
</protein>
<evidence type="ECO:0000259" key="2">
    <source>
        <dbReference type="Pfam" id="PF04945"/>
    </source>
</evidence>
<dbReference type="PATRIC" id="fig|505345.7.peg.1263"/>
<keyword evidence="5" id="KW-1185">Reference proteome</keyword>
<dbReference type="Proteomes" id="UP000243558">
    <property type="component" value="Unassembled WGS sequence"/>
</dbReference>
<keyword evidence="1" id="KW-0472">Membrane</keyword>
<dbReference type="OrthoDB" id="9792533at2"/>
<name>A0A1A7NQX5_9PAST</name>
<feature type="domain" description="Membrane iron-sulfur containing protein FtrD-like" evidence="3">
    <location>
        <begin position="304"/>
        <end position="407"/>
    </location>
</feature>
<proteinExistence type="predicted"/>
<dbReference type="Pfam" id="PF10080">
    <property type="entry name" value="FtrD-like"/>
    <property type="match status" value="1"/>
</dbReference>
<feature type="transmembrane region" description="Helical" evidence="1">
    <location>
        <begin position="156"/>
        <end position="185"/>
    </location>
</feature>
<evidence type="ECO:0000313" key="5">
    <source>
        <dbReference type="Proteomes" id="UP000243558"/>
    </source>
</evidence>
<feature type="transmembrane region" description="Helical" evidence="1">
    <location>
        <begin position="205"/>
        <end position="227"/>
    </location>
</feature>
<feature type="transmembrane region" description="Helical" evidence="1">
    <location>
        <begin position="58"/>
        <end position="75"/>
    </location>
</feature>
<dbReference type="EMBL" id="JTJM01000027">
    <property type="protein sequence ID" value="OBW91921.1"/>
    <property type="molecule type" value="Genomic_DNA"/>
</dbReference>
<evidence type="ECO:0000313" key="4">
    <source>
        <dbReference type="EMBL" id="OBW91921.1"/>
    </source>
</evidence>
<evidence type="ECO:0000259" key="3">
    <source>
        <dbReference type="Pfam" id="PF10080"/>
    </source>
</evidence>
<dbReference type="InterPro" id="IPR018758">
    <property type="entry name" value="FtrD-like"/>
</dbReference>
<feature type="transmembrane region" description="Helical" evidence="1">
    <location>
        <begin position="6"/>
        <end position="27"/>
    </location>
</feature>
<reference evidence="4 5" key="1">
    <citation type="submission" date="2014-11" db="EMBL/GenBank/DDBJ databases">
        <title>Pan-genome of Gallibacterium spp.</title>
        <authorList>
            <person name="Kudirkiene E."/>
            <person name="Bojesen A.M."/>
        </authorList>
    </citation>
    <scope>NUCLEOTIDE SEQUENCE [LARGE SCALE GENOMIC DNA]</scope>
    <source>
        <strain evidence="4 5">F151</strain>
    </source>
</reference>
<dbReference type="RefSeq" id="WP_065239380.1">
    <property type="nucleotide sequence ID" value="NZ_JTJM01000027.1"/>
</dbReference>
<keyword evidence="1" id="KW-1133">Transmembrane helix</keyword>
<organism evidence="4 5">
    <name type="scientific">Gallibacterium genomosp. 3</name>
    <dbReference type="NCBI Taxonomy" id="505345"/>
    <lineage>
        <taxon>Bacteria</taxon>
        <taxon>Pseudomonadati</taxon>
        <taxon>Pseudomonadota</taxon>
        <taxon>Gammaproteobacteria</taxon>
        <taxon>Pasteurellales</taxon>
        <taxon>Pasteurellaceae</taxon>
        <taxon>Gallibacterium</taxon>
    </lineage>
</organism>
<gene>
    <name evidence="4" type="ORF">QV01_06395</name>
</gene>
<sequence>MNYYFVFLLQAILPLAILLGCHWANYANLKVKNILWFSIIALFLGIIISLNYPNTQQAKLILNSMIFSLLLLFLLTQFIHSIKLAYFWQFILSLIAGIFWAKDPNVSAITNTDVINTDFLLHLSAVILGLFFCIFITAWLTIFFKQGQVQKKLTSLRWLLIILITILLLTPMLSEIILALMKLQVIELTKPRLSFVAKSSNLTSYLNYLISIILLTFIAFFAIRTYLPYRNNMLAEQQPIEKRKKKLLVQNSKRTIIWGLLAVLVLLGTQLYWDKIASQPPKLSEAIPVTLDQENKVQIPIAQVKDGKLYRFVWIASDGKAVRFFIINRSTKNLSLAVVFDACILCGDQGYVMEGDQVICVGCGVRLFIPSIGKAGGCNPVPIEGWQQTDTDVIINKKSLEDGLNYFSTIVELDVTDPVNGKKLKNTSAEHKYSYEGKTYFFTSEQNLNLFRDHPENYLSTTGGNK</sequence>
<dbReference type="AlphaFoldDB" id="A0A1A7NQX5"/>
<comment type="caution">
    <text evidence="4">The sequence shown here is derived from an EMBL/GenBank/DDBJ whole genome shotgun (WGS) entry which is preliminary data.</text>
</comment>
<keyword evidence="1" id="KW-0812">Transmembrane</keyword>
<feature type="transmembrane region" description="Helical" evidence="1">
    <location>
        <begin position="121"/>
        <end position="144"/>
    </location>
</feature>
<accession>A0A1A7NQX5</accession>